<dbReference type="Gene3D" id="2.60.300.12">
    <property type="entry name" value="HesB-like domain"/>
    <property type="match status" value="1"/>
</dbReference>
<proteinExistence type="predicted"/>
<dbReference type="AlphaFoldDB" id="A0A6I4W0U3"/>
<evidence type="ECO:0000313" key="2">
    <source>
        <dbReference type="Proteomes" id="UP000430692"/>
    </source>
</evidence>
<dbReference type="RefSeq" id="WP_160801260.1">
    <property type="nucleotide sequence ID" value="NZ_WUUL01000005.1"/>
</dbReference>
<comment type="caution">
    <text evidence="1">The sequence shown here is derived from an EMBL/GenBank/DDBJ whole genome shotgun (WGS) entry which is preliminary data.</text>
</comment>
<dbReference type="Proteomes" id="UP000430692">
    <property type="component" value="Unassembled WGS sequence"/>
</dbReference>
<name>A0A6I4W0U3_9BACL</name>
<accession>A0A6I4W0U3</accession>
<evidence type="ECO:0000313" key="1">
    <source>
        <dbReference type="EMBL" id="MXQ53902.1"/>
    </source>
</evidence>
<keyword evidence="2" id="KW-1185">Reference proteome</keyword>
<evidence type="ECO:0008006" key="3">
    <source>
        <dbReference type="Google" id="ProtNLM"/>
    </source>
</evidence>
<dbReference type="EMBL" id="WUUL01000005">
    <property type="protein sequence ID" value="MXQ53902.1"/>
    <property type="molecule type" value="Genomic_DNA"/>
</dbReference>
<protein>
    <recommendedName>
        <fullName evidence="3">FeS cluster biogenesis domain-containing protein</fullName>
    </recommendedName>
</protein>
<dbReference type="SUPFAM" id="SSF89360">
    <property type="entry name" value="HesB-like domain"/>
    <property type="match status" value="1"/>
</dbReference>
<reference evidence="1 2" key="1">
    <citation type="submission" date="2019-12" db="EMBL/GenBank/DDBJ databases">
        <title>Whole-genome analyses of novel actinobacteria.</title>
        <authorList>
            <person name="Sahin N."/>
            <person name="Saygin H."/>
        </authorList>
    </citation>
    <scope>NUCLEOTIDE SEQUENCE [LARGE SCALE GENOMIC DNA]</scope>
    <source>
        <strain evidence="1 2">KC615</strain>
    </source>
</reference>
<gene>
    <name evidence="1" type="ORF">GSM42_09255</name>
</gene>
<dbReference type="InterPro" id="IPR035903">
    <property type="entry name" value="HesB-like_dom_sf"/>
</dbReference>
<sequence length="113" mass="12821">MEIKISEIAATKLRLLLWEETTNVALAIRIVLLTSGCNTPSFGIEVIEQKKQMKTKTVQKIPIVWYPDDEQWLVGISIDLNRENGKFIIDHPNPSQLSNCTMQPQGVDNDLDK</sequence>
<organism evidence="1 2">
    <name type="scientific">Shimazuella alba</name>
    <dbReference type="NCBI Taxonomy" id="2690964"/>
    <lineage>
        <taxon>Bacteria</taxon>
        <taxon>Bacillati</taxon>
        <taxon>Bacillota</taxon>
        <taxon>Bacilli</taxon>
        <taxon>Bacillales</taxon>
        <taxon>Thermoactinomycetaceae</taxon>
        <taxon>Shimazuella</taxon>
    </lineage>
</organism>